<dbReference type="InterPro" id="IPR036427">
    <property type="entry name" value="Bromodomain-like_sf"/>
</dbReference>
<feature type="compositionally biased region" description="Polar residues" evidence="19">
    <location>
        <begin position="539"/>
        <end position="581"/>
    </location>
</feature>
<dbReference type="GO" id="GO:0005667">
    <property type="term" value="C:transcription regulator complex"/>
    <property type="evidence" value="ECO:0007669"/>
    <property type="project" value="TreeGrafter"/>
</dbReference>
<evidence type="ECO:0000256" key="15">
    <source>
        <dbReference type="ARBA" id="ARBA00023315"/>
    </source>
</evidence>
<keyword evidence="12" id="KW-0010">Activator</keyword>
<dbReference type="GO" id="GO:0003713">
    <property type="term" value="F:transcription coactivator activity"/>
    <property type="evidence" value="ECO:0007669"/>
    <property type="project" value="TreeGrafter"/>
</dbReference>
<feature type="domain" description="TAZ-type" evidence="21">
    <location>
        <begin position="743"/>
        <end position="827"/>
    </location>
</feature>
<keyword evidence="7 18" id="KW-0863">Zinc-finger</keyword>
<feature type="compositionally biased region" description="Polar residues" evidence="19">
    <location>
        <begin position="389"/>
        <end position="435"/>
    </location>
</feature>
<sequence>MQSQNGMAGMNGQSLQDMQQRLLQQQQQQMHVPQPQMMSGNQFSSGGMNVQPLAAFGQQGGHLSSPALSMMHQQGNTPSNAMMTAGAGMKANTNMMAVNANWNAMAAGNVSQSPMDASSGSSARLMASMGVGGMGNFGGNTKGFVDTSSSSMQNMQVLFQQQQQAQAQKLAQQQPQIPNPVAAIRQISSSSAAQLGNQNAQSQQQMMLQRQLAGMQNHAQGMGVMQQQQGNQMHGVSNPQGSVTPSPEFLQAQQQQMYQQMKQQQQGLSHMNASGNSNDMMGMMQQASAMGHQQSVGMTGSLSGGGLMTSRMQMPGQNSVESMPQGLAMGTFNDQQLRVPQMTMQDSSQLGPDSMRQQQPQQLTNQTLLQQEPSRFSGGGSVSSQQGGNHSYNNSPLLGINSGLNDSSVRSQQNAGNHRQDNTNSSQRTSGSSDQRAFLDGSFAGGWQSNADLPDRREVIFRILEVIRHMRPDTDRVSSKLPHMAKSLEEHLYRSAQTKEEYMDFGTLRRRLQAIAHGLELHRPSSSASQQSGDQSNQTKPMPSGRSQGRSSFQTSNNNDNTIYSSSIQSTQDPMNTSMNSAMGIAPINQSQLPSHMHPLGGQMNHSTSFSSSMGANSSAPPMMGNLQQRQTSSQFQTNSSWPNSGSAEYGSSMGADANLTTMPLNAGVLPMGGMSLSQQQQMQPSMIQQQQPMSSMMSGPSQMGDTGGQTLNSAQINSQNWNTQSSQFWDTTGASGGMDSSMQKKKVILQQQQRLLLLRHASKCTAGAACQTRFCSQMVTLWRHMKACRDKNCKTPHCVSSRCVLNHYRICKSNGKTASCEVCGPVMMKINQKDTDAMTNDPLTRDQDSMKQSHSPYQQHSMQQGVGQMSTGLMNQNIMQPLPVQQQSSMQPVAPQNLVNSAPEGVQLQQVKQQQQLKLKQQLENLKQLQKKQEELEKQQKQLEMHGRQIQDPNSPQAQQLQQQQMLLRHLQKKCQQQQLMLQQEVKMLMTGSGNQQLDQNQMTAQAQFQQQQFQQQLITQQQGLQGSMSLAPGNVQGVQPSGSIVEGHNQGTLSRKSPVPAKQRYSGGKGRRGGKGKTLGINPPVSKKRPSEADDDSPQYSKRAATTKTESIPSETSSGERTPSLGSGLDETSLIPLMSRDEIMKHLESLNKRFCLSSRTVTHKCLPIIQTLIDDQFGWVFHDPVDPVTLGLPDYFDVVKTPMCLELVKKKLENAIYNDTESFARDTCLVFENAILYNGESSEVGELAKSMLDKFHLAYRALIQELESSHLNLEKKGELCSLCGNQNRKFEPTVLYCQGDCKMQEIKRHATYYTDRAKQNFWCQGCFHHLAEDQPIMLDDGTEVRKIELQECKNDALPEEGWVNCDHCNSWVHQICSLFNGRVNKTGARYTCPNCYLSKGSIGRAFSKQIKVAADLPHCKMSEAIENGVLAALEKAYKDRSDELGLSVDDVEKADSLSIRVVSNTEKRHFVGEEMLRRYKDEGCAKDYPVRTKCIALFQKIHGADTLLFAMYVYEYGHDSPAPNRRRVYVSYLDSVQYFEPKCYRTLVYHTVLVEYLRYVKARGFHTAHIWSCPPTPGDDYIFHIHPAHQLIPREDMLRAWYHGMLDRAKAEGIVIRTTTLYDEYFVEGGVDSVPWATGRPTCLPYFEGDYIPGEIETIIKTEREKETPIPESNAKDTVMTRLGFNLRQMKDNFIVVHLRSRRFAAAVESGDDVTEFKDDSDDEIVRSKRAKISGKDTGLLHTRNDLFEQAGSIVKEEPSADAMAKDDFLAVSTGEEQTLQVSEAQLADDNNILEKDSGSTANVTATERMHSPLSETKVDVDDDIKPVQEKFSSPTENGDVAPSGGNVQEKTEEATHVDEQPVKTTIFVKEDDTESKTIVVATVEKVDEIVELGIKSNTEALSVDCNVPSQRVTTDIEQSLGIQPVTDNNILDQASSQTNQDDPINRVLVDDNKQEKGETKAVDCNFETTTESGTFDEEKVDNSNNEGSDSNKVVVKPELTEVKVAIETGPQESNDESIKGFPLSKSGTKQFENDSVDGEASPDLANENVAVENDATGGSSIEGVDRVAADANPSAGDNDDSHACCDETQETLKSRGNVVGGNQDESIACEGDTVTTISAGETVSATNQVEADENGQTSFTNAAVQGAAPEQVILPASVREVNSSSSEVSNKEQIYCVETMKIDEQPPNQIEEESPKDSVVTDKLLEAADTKPSSTANSEAHLSSNREHPTAPSDILAVEEEKNPDIAYSKEQVSSFDAVYKISIDPNLSVEDSQRLAKRGIEEIKPLLSRHFEGVNSSPKYVTDTVDPDEPIEVELFESRQRFLNYCQSSHCQFDELRRAKHSTMMVLFQLHNPAAPLFLQQCGACYRDITHGVRYSCNNCSKFDLCEDCYKPVTSGLWAKRDSRFEHDLSHTFTPIDMEVSIDTAMSQEDRQKALKAHCALLEHAGGCQGAPACSLQNCQKMKKLFNHVRSCDIKPNTDCRICTRLISLCAIHARTCEVADSCPVPFCDRIRDRNERLHRQQQLMDDRRRQAQNELYHTS</sequence>
<dbReference type="Gene3D" id="1.10.246.20">
    <property type="entry name" value="Coactivator CBP, KIX domain"/>
    <property type="match status" value="1"/>
</dbReference>
<dbReference type="PRINTS" id="PR00503">
    <property type="entry name" value="BROMODOMAIN"/>
</dbReference>
<dbReference type="EC" id="2.3.1.48" evidence="3"/>
<comment type="catalytic activity">
    <reaction evidence="16">
        <text>L-lysyl-[protein] + acetyl-CoA = N(6)-acetyl-L-lysyl-[protein] + CoA + H(+)</text>
        <dbReference type="Rhea" id="RHEA:45948"/>
        <dbReference type="Rhea" id="RHEA-COMP:9752"/>
        <dbReference type="Rhea" id="RHEA-COMP:10731"/>
        <dbReference type="ChEBI" id="CHEBI:15378"/>
        <dbReference type="ChEBI" id="CHEBI:29969"/>
        <dbReference type="ChEBI" id="CHEBI:57287"/>
        <dbReference type="ChEBI" id="CHEBI:57288"/>
        <dbReference type="ChEBI" id="CHEBI:61930"/>
        <dbReference type="EC" id="2.3.1.48"/>
    </reaction>
</comment>
<evidence type="ECO:0000256" key="1">
    <source>
        <dbReference type="ARBA" id="ARBA00002581"/>
    </source>
</evidence>
<protein>
    <recommendedName>
        <fullName evidence="3">histone acetyltransferase</fullName>
        <ecNumber evidence="3">2.3.1.48</ecNumber>
    </recommendedName>
</protein>
<dbReference type="InterPro" id="IPR031162">
    <property type="entry name" value="CBP_P300_HAT"/>
</dbReference>
<dbReference type="SUPFAM" id="SSF47370">
    <property type="entry name" value="Bromodomain"/>
    <property type="match status" value="1"/>
</dbReference>
<evidence type="ECO:0000256" key="10">
    <source>
        <dbReference type="ARBA" id="ARBA00023015"/>
    </source>
</evidence>
<evidence type="ECO:0000256" key="3">
    <source>
        <dbReference type="ARBA" id="ARBA00013184"/>
    </source>
</evidence>
<feature type="compositionally biased region" description="Low complexity" evidence="19">
    <location>
        <begin position="607"/>
        <end position="619"/>
    </location>
</feature>
<keyword evidence="5 24" id="KW-0808">Transferase</keyword>
<feature type="compositionally biased region" description="Polar residues" evidence="19">
    <location>
        <begin position="1100"/>
        <end position="1127"/>
    </location>
</feature>
<feature type="compositionally biased region" description="Polar residues" evidence="19">
    <location>
        <begin position="1985"/>
        <end position="1994"/>
    </location>
</feature>
<dbReference type="PROSITE" id="PS51727">
    <property type="entry name" value="CBP_P300_HAT"/>
    <property type="match status" value="1"/>
</dbReference>
<dbReference type="GO" id="GO:0031490">
    <property type="term" value="F:chromatin DNA binding"/>
    <property type="evidence" value="ECO:0007669"/>
    <property type="project" value="TreeGrafter"/>
</dbReference>
<evidence type="ECO:0000256" key="7">
    <source>
        <dbReference type="ARBA" id="ARBA00022771"/>
    </source>
</evidence>
<dbReference type="Gene3D" id="1.20.1020.10">
    <property type="entry name" value="TAZ domain"/>
    <property type="match status" value="2"/>
</dbReference>
<dbReference type="InterPro" id="IPR043145">
    <property type="entry name" value="Znf_ZZ_sf"/>
</dbReference>
<dbReference type="GO" id="GO:0000123">
    <property type="term" value="C:histone acetyltransferase complex"/>
    <property type="evidence" value="ECO:0007669"/>
    <property type="project" value="TreeGrafter"/>
</dbReference>
<dbReference type="InterPro" id="IPR035898">
    <property type="entry name" value="TAZ_dom_sf"/>
</dbReference>
<feature type="domain" description="CBP/p300-type HAT" evidence="23">
    <location>
        <begin position="1412"/>
        <end position="2359"/>
    </location>
</feature>
<feature type="region of interest" description="Disordered" evidence="19">
    <location>
        <begin position="522"/>
        <end position="650"/>
    </location>
</feature>
<feature type="region of interest" description="Disordered" evidence="19">
    <location>
        <begin position="938"/>
        <end position="957"/>
    </location>
</feature>
<dbReference type="Gene3D" id="1.20.920.10">
    <property type="entry name" value="Bromodomain-like"/>
    <property type="match status" value="1"/>
</dbReference>
<evidence type="ECO:0000256" key="12">
    <source>
        <dbReference type="ARBA" id="ARBA00023159"/>
    </source>
</evidence>
<evidence type="ECO:0000256" key="9">
    <source>
        <dbReference type="ARBA" id="ARBA00022853"/>
    </source>
</evidence>
<keyword evidence="13" id="KW-0804">Transcription</keyword>
<organism evidence="24 25">
    <name type="scientific">Fistulifera solaris</name>
    <name type="common">Oleaginous diatom</name>
    <dbReference type="NCBI Taxonomy" id="1519565"/>
    <lineage>
        <taxon>Eukaryota</taxon>
        <taxon>Sar</taxon>
        <taxon>Stramenopiles</taxon>
        <taxon>Ochrophyta</taxon>
        <taxon>Bacillariophyta</taxon>
        <taxon>Bacillariophyceae</taxon>
        <taxon>Bacillariophycidae</taxon>
        <taxon>Naviculales</taxon>
        <taxon>Naviculaceae</taxon>
        <taxon>Fistulifera</taxon>
    </lineage>
</organism>
<keyword evidence="9" id="KW-0156">Chromatin regulator</keyword>
<feature type="region of interest" description="Disordered" evidence="19">
    <location>
        <begin position="2210"/>
        <end position="2235"/>
    </location>
</feature>
<dbReference type="SMART" id="SM00291">
    <property type="entry name" value="ZnF_ZZ"/>
    <property type="match status" value="1"/>
</dbReference>
<evidence type="ECO:0000259" key="21">
    <source>
        <dbReference type="PROSITE" id="PS50134"/>
    </source>
</evidence>
<evidence type="ECO:0000256" key="13">
    <source>
        <dbReference type="ARBA" id="ARBA00023163"/>
    </source>
</evidence>
<evidence type="ECO:0000256" key="18">
    <source>
        <dbReference type="PROSITE-ProRule" id="PRU00228"/>
    </source>
</evidence>
<dbReference type="Gene3D" id="3.30.40.10">
    <property type="entry name" value="Zinc/RING finger domain, C3HC4 (zinc finger)"/>
    <property type="match status" value="1"/>
</dbReference>
<dbReference type="SUPFAM" id="SSF57903">
    <property type="entry name" value="FYVE/PHD zinc finger"/>
    <property type="match status" value="1"/>
</dbReference>
<dbReference type="Gene3D" id="3.30.60.90">
    <property type="match status" value="1"/>
</dbReference>
<gene>
    <name evidence="24" type="ORF">FisN_1Hh528</name>
</gene>
<feature type="domain" description="ZZ-type" evidence="22">
    <location>
        <begin position="2361"/>
        <end position="2425"/>
    </location>
</feature>
<dbReference type="GO" id="GO:0005634">
    <property type="term" value="C:nucleus"/>
    <property type="evidence" value="ECO:0007669"/>
    <property type="project" value="UniProtKB-SubCell"/>
</dbReference>
<dbReference type="InterPro" id="IPR013083">
    <property type="entry name" value="Znf_RING/FYVE/PHD"/>
</dbReference>
<keyword evidence="10" id="KW-0805">Transcription regulation</keyword>
<evidence type="ECO:0000256" key="11">
    <source>
        <dbReference type="ARBA" id="ARBA00023117"/>
    </source>
</evidence>
<dbReference type="InterPro" id="IPR000433">
    <property type="entry name" value="Znf_ZZ"/>
</dbReference>
<feature type="region of interest" description="Disordered" evidence="19">
    <location>
        <begin position="372"/>
        <end position="437"/>
    </location>
</feature>
<evidence type="ECO:0000256" key="4">
    <source>
        <dbReference type="ARBA" id="ARBA00022481"/>
    </source>
</evidence>
<dbReference type="InterPro" id="IPR011011">
    <property type="entry name" value="Znf_FYVE_PHD"/>
</dbReference>
<dbReference type="Pfam" id="PF02135">
    <property type="entry name" value="zf-TAZ"/>
    <property type="match status" value="2"/>
</dbReference>
<comment type="function">
    <text evidence="1">Acetyltransferase enzyme. Acetylates histones, giving a specific tag for transcriptional activation.</text>
</comment>
<dbReference type="GO" id="GO:0140297">
    <property type="term" value="F:DNA-binding transcription factor binding"/>
    <property type="evidence" value="ECO:0007669"/>
    <property type="project" value="UniProtKB-ARBA"/>
</dbReference>
<dbReference type="OrthoDB" id="899at2759"/>
<evidence type="ECO:0000256" key="14">
    <source>
        <dbReference type="ARBA" id="ARBA00023242"/>
    </source>
</evidence>
<evidence type="ECO:0000256" key="19">
    <source>
        <dbReference type="SAM" id="MobiDB-lite"/>
    </source>
</evidence>
<evidence type="ECO:0000256" key="6">
    <source>
        <dbReference type="ARBA" id="ARBA00022723"/>
    </source>
</evidence>
<keyword evidence="8" id="KW-0862">Zinc</keyword>
<dbReference type="PROSITE" id="PS50134">
    <property type="entry name" value="ZF_TAZ"/>
    <property type="match status" value="2"/>
</dbReference>
<proteinExistence type="predicted"/>
<feature type="region of interest" description="Disordered" evidence="19">
    <location>
        <begin position="2012"/>
        <end position="2049"/>
    </location>
</feature>
<feature type="compositionally biased region" description="Low complexity" evidence="19">
    <location>
        <begin position="525"/>
        <end position="538"/>
    </location>
</feature>
<evidence type="ECO:0000256" key="16">
    <source>
        <dbReference type="ARBA" id="ARBA00048017"/>
    </source>
</evidence>
<keyword evidence="15 24" id="KW-0012">Acyltransferase</keyword>
<dbReference type="EMBL" id="BDSP01000078">
    <property type="protein sequence ID" value="GAX14328.1"/>
    <property type="molecule type" value="Genomic_DNA"/>
</dbReference>
<dbReference type="PROSITE" id="PS50135">
    <property type="entry name" value="ZF_ZZ_2"/>
    <property type="match status" value="1"/>
</dbReference>
<feature type="compositionally biased region" description="Polar residues" evidence="19">
    <location>
        <begin position="626"/>
        <end position="647"/>
    </location>
</feature>
<dbReference type="SUPFAM" id="SSF57933">
    <property type="entry name" value="TAZ domain"/>
    <property type="match status" value="2"/>
</dbReference>
<dbReference type="InterPro" id="IPR013178">
    <property type="entry name" value="Histone_AcTrfase_Rtt109/CBP"/>
</dbReference>
<feature type="compositionally biased region" description="Polar residues" evidence="19">
    <location>
        <begin position="2214"/>
        <end position="2226"/>
    </location>
</feature>
<dbReference type="SMART" id="SM00551">
    <property type="entry name" value="ZnF_TAZ"/>
    <property type="match status" value="2"/>
</dbReference>
<keyword evidence="11 17" id="KW-0103">Bromodomain</keyword>
<dbReference type="Pfam" id="PF08214">
    <property type="entry name" value="HAT_KAT11"/>
    <property type="match status" value="1"/>
</dbReference>
<evidence type="ECO:0000256" key="5">
    <source>
        <dbReference type="ARBA" id="ARBA00022679"/>
    </source>
</evidence>
<feature type="region of interest" description="Disordered" evidence="19">
    <location>
        <begin position="343"/>
        <end position="362"/>
    </location>
</feature>
<comment type="subcellular location">
    <subcellularLocation>
        <location evidence="2">Nucleus</location>
    </subcellularLocation>
</comment>
<evidence type="ECO:0000259" key="23">
    <source>
        <dbReference type="PROSITE" id="PS51727"/>
    </source>
</evidence>
<dbReference type="GO" id="GO:0045944">
    <property type="term" value="P:positive regulation of transcription by RNA polymerase II"/>
    <property type="evidence" value="ECO:0007669"/>
    <property type="project" value="TreeGrafter"/>
</dbReference>
<dbReference type="GO" id="GO:0004402">
    <property type="term" value="F:histone acetyltransferase activity"/>
    <property type="evidence" value="ECO:0007669"/>
    <property type="project" value="InterPro"/>
</dbReference>
<dbReference type="InParanoid" id="A0A1Z5JKL0"/>
<feature type="region of interest" description="Disordered" evidence="19">
    <location>
        <begin position="1972"/>
        <end position="1994"/>
    </location>
</feature>
<dbReference type="InterPro" id="IPR036529">
    <property type="entry name" value="KIX_dom_sf"/>
</dbReference>
<dbReference type="PROSITE" id="PS00633">
    <property type="entry name" value="BROMODOMAIN_1"/>
    <property type="match status" value="1"/>
</dbReference>
<dbReference type="GO" id="GO:0008270">
    <property type="term" value="F:zinc ion binding"/>
    <property type="evidence" value="ECO:0007669"/>
    <property type="project" value="UniProtKB-KW"/>
</dbReference>
<dbReference type="InterPro" id="IPR018359">
    <property type="entry name" value="Bromodomain_CS"/>
</dbReference>
<keyword evidence="6" id="KW-0479">Metal-binding</keyword>
<dbReference type="PANTHER" id="PTHR13808">
    <property type="entry name" value="CBP/P300-RELATED"/>
    <property type="match status" value="1"/>
</dbReference>
<evidence type="ECO:0000259" key="22">
    <source>
        <dbReference type="PROSITE" id="PS50135"/>
    </source>
</evidence>
<dbReference type="SMART" id="SM01250">
    <property type="entry name" value="KAT11"/>
    <property type="match status" value="1"/>
</dbReference>
<dbReference type="CDD" id="cd02249">
    <property type="entry name" value="ZZ"/>
    <property type="match status" value="1"/>
</dbReference>
<dbReference type="PROSITE" id="PS50014">
    <property type="entry name" value="BROMODOMAIN_2"/>
    <property type="match status" value="1"/>
</dbReference>
<reference evidence="24 25" key="1">
    <citation type="journal article" date="2015" name="Plant Cell">
        <title>Oil accumulation by the oleaginous diatom Fistulifera solaris as revealed by the genome and transcriptome.</title>
        <authorList>
            <person name="Tanaka T."/>
            <person name="Maeda Y."/>
            <person name="Veluchamy A."/>
            <person name="Tanaka M."/>
            <person name="Abida H."/>
            <person name="Marechal E."/>
            <person name="Bowler C."/>
            <person name="Muto M."/>
            <person name="Sunaga Y."/>
            <person name="Tanaka M."/>
            <person name="Yoshino T."/>
            <person name="Taniguchi T."/>
            <person name="Fukuda Y."/>
            <person name="Nemoto M."/>
            <person name="Matsumoto M."/>
            <person name="Wong P.S."/>
            <person name="Aburatani S."/>
            <person name="Fujibuchi W."/>
        </authorList>
    </citation>
    <scope>NUCLEOTIDE SEQUENCE [LARGE SCALE GENOMIC DNA]</scope>
    <source>
        <strain evidence="24 25">JPCC DA0580</strain>
    </source>
</reference>
<dbReference type="Pfam" id="PF00439">
    <property type="entry name" value="Bromodomain"/>
    <property type="match status" value="1"/>
</dbReference>
<comment type="caution">
    <text evidence="24">The sequence shown here is derived from an EMBL/GenBank/DDBJ whole genome shotgun (WGS) entry which is preliminary data.</text>
</comment>
<evidence type="ECO:0000256" key="2">
    <source>
        <dbReference type="ARBA" id="ARBA00004123"/>
    </source>
</evidence>
<keyword evidence="14" id="KW-0539">Nucleus</keyword>
<evidence type="ECO:0000313" key="25">
    <source>
        <dbReference type="Proteomes" id="UP000198406"/>
    </source>
</evidence>
<dbReference type="InterPro" id="IPR001487">
    <property type="entry name" value="Bromodomain"/>
</dbReference>
<evidence type="ECO:0000259" key="20">
    <source>
        <dbReference type="PROSITE" id="PS50014"/>
    </source>
</evidence>
<dbReference type="SMART" id="SM00297">
    <property type="entry name" value="BROMO"/>
    <property type="match status" value="1"/>
</dbReference>
<feature type="domain" description="Bromo" evidence="20">
    <location>
        <begin position="1175"/>
        <end position="1247"/>
    </location>
</feature>
<feature type="domain" description="TAZ-type" evidence="21">
    <location>
        <begin position="2432"/>
        <end position="2515"/>
    </location>
</feature>
<evidence type="ECO:0000256" key="17">
    <source>
        <dbReference type="PROSITE-ProRule" id="PRU00035"/>
    </source>
</evidence>
<accession>A0A1Z5JKL0</accession>
<feature type="compositionally biased region" description="Basic and acidic residues" evidence="19">
    <location>
        <begin position="1819"/>
        <end position="1831"/>
    </location>
</feature>
<feature type="region of interest" description="Disordered" evidence="19">
    <location>
        <begin position="1030"/>
        <end position="1133"/>
    </location>
</feature>
<evidence type="ECO:0000313" key="24">
    <source>
        <dbReference type="EMBL" id="GAX14328.1"/>
    </source>
</evidence>
<dbReference type="InterPro" id="IPR000197">
    <property type="entry name" value="Znf_TAZ"/>
</dbReference>
<keyword evidence="25" id="KW-1185">Reference proteome</keyword>
<name>A0A1Z5JKL0_FISSO</name>
<dbReference type="PANTHER" id="PTHR13808:SF1">
    <property type="entry name" value="HISTONE ACETYLTRANSFERASE"/>
    <property type="match status" value="1"/>
</dbReference>
<feature type="region of interest" description="Disordered" evidence="19">
    <location>
        <begin position="1791"/>
        <end position="1860"/>
    </location>
</feature>
<dbReference type="SUPFAM" id="SSF57850">
    <property type="entry name" value="RING/U-box"/>
    <property type="match status" value="1"/>
</dbReference>
<feature type="compositionally biased region" description="Basic and acidic residues" evidence="19">
    <location>
        <begin position="938"/>
        <end position="950"/>
    </location>
</feature>
<dbReference type="Proteomes" id="UP000198406">
    <property type="component" value="Unassembled WGS sequence"/>
</dbReference>
<keyword evidence="4" id="KW-0488">Methylation</keyword>
<evidence type="ECO:0000256" key="8">
    <source>
        <dbReference type="ARBA" id="ARBA00022833"/>
    </source>
</evidence>